<feature type="transmembrane region" description="Helical" evidence="11">
    <location>
        <begin position="919"/>
        <end position="939"/>
    </location>
</feature>
<evidence type="ECO:0000256" key="12">
    <source>
        <dbReference type="SAM" id="SignalP"/>
    </source>
</evidence>
<evidence type="ECO:0000256" key="4">
    <source>
        <dbReference type="ARBA" id="ARBA00020824"/>
    </source>
</evidence>
<evidence type="ECO:0000256" key="5">
    <source>
        <dbReference type="ARBA" id="ARBA00022692"/>
    </source>
</evidence>
<dbReference type="Pfam" id="PF07774">
    <property type="entry name" value="EMC1_C"/>
    <property type="match status" value="1"/>
</dbReference>
<comment type="subcellular location">
    <subcellularLocation>
        <location evidence="1">Endoplasmic reticulum membrane</location>
        <topology evidence="1">Single-pass type I membrane protein</topology>
    </subcellularLocation>
</comment>
<proteinExistence type="inferred from homology"/>
<keyword evidence="10" id="KW-0325">Glycoprotein</keyword>
<keyword evidence="7" id="KW-0256">Endoplasmic reticulum</keyword>
<evidence type="ECO:0000256" key="8">
    <source>
        <dbReference type="ARBA" id="ARBA00022989"/>
    </source>
</evidence>
<dbReference type="PANTHER" id="PTHR21573">
    <property type="entry name" value="ER MEMBRANE PROTEIN COMPLEX SUBUNIT 1"/>
    <property type="match status" value="1"/>
</dbReference>
<evidence type="ECO:0000313" key="15">
    <source>
        <dbReference type="EMBL" id="KAK5988631.1"/>
    </source>
</evidence>
<organism evidence="15 16">
    <name type="scientific">Cladobotryum mycophilum</name>
    <dbReference type="NCBI Taxonomy" id="491253"/>
    <lineage>
        <taxon>Eukaryota</taxon>
        <taxon>Fungi</taxon>
        <taxon>Dikarya</taxon>
        <taxon>Ascomycota</taxon>
        <taxon>Pezizomycotina</taxon>
        <taxon>Sordariomycetes</taxon>
        <taxon>Hypocreomycetidae</taxon>
        <taxon>Hypocreales</taxon>
        <taxon>Hypocreaceae</taxon>
        <taxon>Cladobotryum</taxon>
    </lineage>
</organism>
<dbReference type="Proteomes" id="UP001338125">
    <property type="component" value="Unassembled WGS sequence"/>
</dbReference>
<feature type="chain" id="PRO_5046225467" description="ER membrane protein complex subunit 1" evidence="12">
    <location>
        <begin position="20"/>
        <end position="952"/>
    </location>
</feature>
<dbReference type="InterPro" id="IPR011047">
    <property type="entry name" value="Quinoprotein_ADH-like_sf"/>
</dbReference>
<evidence type="ECO:0000259" key="13">
    <source>
        <dbReference type="Pfam" id="PF07774"/>
    </source>
</evidence>
<keyword evidence="8 11" id="KW-1133">Transmembrane helix</keyword>
<reference evidence="15 16" key="1">
    <citation type="submission" date="2024-01" db="EMBL/GenBank/DDBJ databases">
        <title>Complete genome of Cladobotryum mycophilum ATHUM6906.</title>
        <authorList>
            <person name="Christinaki A.C."/>
            <person name="Myridakis A.I."/>
            <person name="Kouvelis V.N."/>
        </authorList>
    </citation>
    <scope>NUCLEOTIDE SEQUENCE [LARGE SCALE GENOMIC DNA]</scope>
    <source>
        <strain evidence="15 16">ATHUM6906</strain>
    </source>
</reference>
<dbReference type="Pfam" id="PF25293">
    <property type="entry name" value="Beta-prop_EMC1_N"/>
    <property type="match status" value="1"/>
</dbReference>
<evidence type="ECO:0000256" key="9">
    <source>
        <dbReference type="ARBA" id="ARBA00023136"/>
    </source>
</evidence>
<comment type="subunit">
    <text evidence="3">Component of the ER membrane protein complex (EMC).</text>
</comment>
<gene>
    <name evidence="15" type="ORF">PT974_10117</name>
</gene>
<evidence type="ECO:0000256" key="3">
    <source>
        <dbReference type="ARBA" id="ARBA00011276"/>
    </source>
</evidence>
<sequence>MRRTLTSALLLGLSSLAAAVFKDEVGDIDFHHSLVGVPQIETTFFHRPRKDDKASLLYTLSDVGVLGAVNPSTGAVVWRQQVADDITNGGGYLRAPEGRIGNIWQTEFAGEIRDLEIMELTESSRKDVLVLFEEDGVTVLRRLHGALGSVVWEFREVSKDKPLQVSTNIANVYIISLHGSPSSYSLKVTSLEPANGGRVDHAVIGTKGDVHGPHDVKFVGGNSAAPILAWTNSDLSKLNVQVIGAKSKQELALPANAVSVDIHAPHLLASQPHFLVHTRTEKGNKAEIYHTDLKSSQVTKAYELPLLSGIGAFSTSSDGANVYFTRITDDEILIVSSESHSVLARWPLKSTVGIVSIHAVAEVIKKAGGKEFAVRSAAVTKSDDWVLIRNGEVDWTRPEGLSGSVAVTWAEIPEDENAAKVLAEEAHTNPLNAYIHRVTRHINDLKHLPDYLASLPTLILNSITGGTVGTSKPKGLYRDSFGFNKIIILVTRRGRVYALDTGNHGEVAWSKTVFPQASGTSFVVKGVVSNDEGIITLRGSKGEYAIIKAGDGEVVELQTADDSIVVPSVATIGGEIGKWLLALGPDGAPIDNTLEGKNFDSTVVIRTEDDTLKGVKFTKEGDEIVKIEVWQLQLLPGQKIADVATLPTHDPVASIGRVLGDRGVNYKYLNPNIIVVAVVEEASPVLSVRVIDTVTGQILASQLYSGVDASKSISCTVSENWFSCSFFGQYTLNDGTDRVIKGYQLVVSDMYESPSSNDRGPLGETDTFSPLDPVDTPTGAPLPYVISQAWVVSEPLTKLMVTQTRQGITNRQILAYLPNSHAIMGITRFVVDPRRPVGRDPTAAEMEAEGLMKYAPAIEIDARNFLTHERDVLGVKGIVATPAIVESTTLVVAYGVDVFGSRLAPSGTFDILGKEFNKLALLGTVVALGGGVGFLAPMVRRKQINRKWEAFL</sequence>
<comment type="caution">
    <text evidence="15">The sequence shown here is derived from an EMBL/GenBank/DDBJ whole genome shotgun (WGS) entry which is preliminary data.</text>
</comment>
<evidence type="ECO:0000256" key="1">
    <source>
        <dbReference type="ARBA" id="ARBA00004115"/>
    </source>
</evidence>
<evidence type="ECO:0000256" key="11">
    <source>
        <dbReference type="SAM" id="Phobius"/>
    </source>
</evidence>
<protein>
    <recommendedName>
        <fullName evidence="4">ER membrane protein complex subunit 1</fullName>
    </recommendedName>
</protein>
<keyword evidence="9 11" id="KW-0472">Membrane</keyword>
<accession>A0ABR0S8Y8</accession>
<dbReference type="InterPro" id="IPR058545">
    <property type="entry name" value="Beta-prop_EMC1_1st"/>
</dbReference>
<keyword evidence="5 11" id="KW-0812">Transmembrane</keyword>
<dbReference type="InterPro" id="IPR026895">
    <property type="entry name" value="EMC1"/>
</dbReference>
<keyword evidence="16" id="KW-1185">Reference proteome</keyword>
<feature type="signal peptide" evidence="12">
    <location>
        <begin position="1"/>
        <end position="19"/>
    </location>
</feature>
<feature type="domain" description="ER membrane protein complex subunit 1 C-terminal" evidence="13">
    <location>
        <begin position="718"/>
        <end position="948"/>
    </location>
</feature>
<dbReference type="InterPro" id="IPR011678">
    <property type="entry name" value="EMC1_C"/>
</dbReference>
<evidence type="ECO:0000256" key="10">
    <source>
        <dbReference type="ARBA" id="ARBA00023180"/>
    </source>
</evidence>
<keyword evidence="6 12" id="KW-0732">Signal</keyword>
<evidence type="ECO:0000313" key="16">
    <source>
        <dbReference type="Proteomes" id="UP001338125"/>
    </source>
</evidence>
<evidence type="ECO:0000256" key="7">
    <source>
        <dbReference type="ARBA" id="ARBA00022824"/>
    </source>
</evidence>
<comment type="similarity">
    <text evidence="2">Belongs to the EMC1 family.</text>
</comment>
<dbReference type="EMBL" id="JAVFKD010000015">
    <property type="protein sequence ID" value="KAK5988631.1"/>
    <property type="molecule type" value="Genomic_DNA"/>
</dbReference>
<dbReference type="PANTHER" id="PTHR21573:SF0">
    <property type="entry name" value="ER MEMBRANE PROTEIN COMPLEX SUBUNIT 1"/>
    <property type="match status" value="1"/>
</dbReference>
<dbReference type="SUPFAM" id="SSF50998">
    <property type="entry name" value="Quinoprotein alcohol dehydrogenase-like"/>
    <property type="match status" value="1"/>
</dbReference>
<evidence type="ECO:0000256" key="6">
    <source>
        <dbReference type="ARBA" id="ARBA00022729"/>
    </source>
</evidence>
<feature type="domain" description="EMC1 first beta-propeller" evidence="14">
    <location>
        <begin position="19"/>
        <end position="399"/>
    </location>
</feature>
<evidence type="ECO:0000256" key="2">
    <source>
        <dbReference type="ARBA" id="ARBA00007904"/>
    </source>
</evidence>
<evidence type="ECO:0000259" key="14">
    <source>
        <dbReference type="Pfam" id="PF25293"/>
    </source>
</evidence>
<name>A0ABR0S8Y8_9HYPO</name>